<evidence type="ECO:0000313" key="13">
    <source>
        <dbReference type="Proteomes" id="UP000663828"/>
    </source>
</evidence>
<dbReference type="Pfam" id="PF00001">
    <property type="entry name" value="7tm_1"/>
    <property type="match status" value="1"/>
</dbReference>
<dbReference type="EMBL" id="CAJNOR010001935">
    <property type="protein sequence ID" value="CAF1222405.1"/>
    <property type="molecule type" value="Genomic_DNA"/>
</dbReference>
<feature type="transmembrane region" description="Helical" evidence="9">
    <location>
        <begin position="122"/>
        <end position="146"/>
    </location>
</feature>
<dbReference type="SUPFAM" id="SSF81321">
    <property type="entry name" value="Family A G protein-coupled receptor-like"/>
    <property type="match status" value="1"/>
</dbReference>
<dbReference type="Gene3D" id="1.20.1070.10">
    <property type="entry name" value="Rhodopsin 7-helix transmembrane proteins"/>
    <property type="match status" value="1"/>
</dbReference>
<comment type="subcellular location">
    <subcellularLocation>
        <location evidence="1">Cell membrane</location>
        <topology evidence="1">Multi-pass membrane protein</topology>
    </subcellularLocation>
</comment>
<keyword evidence="7" id="KW-0675">Receptor</keyword>
<dbReference type="Proteomes" id="UP000663828">
    <property type="component" value="Unassembled WGS sequence"/>
</dbReference>
<dbReference type="InterPro" id="IPR000276">
    <property type="entry name" value="GPCR_Rhodpsn"/>
</dbReference>
<feature type="transmembrane region" description="Helical" evidence="9">
    <location>
        <begin position="222"/>
        <end position="245"/>
    </location>
</feature>
<dbReference type="GO" id="GO:0004930">
    <property type="term" value="F:G protein-coupled receptor activity"/>
    <property type="evidence" value="ECO:0007669"/>
    <property type="project" value="UniProtKB-KW"/>
</dbReference>
<comment type="caution">
    <text evidence="11">The sequence shown here is derived from an EMBL/GenBank/DDBJ whole genome shotgun (WGS) entry which is preliminary data.</text>
</comment>
<keyword evidence="6 9" id="KW-0472">Membrane</keyword>
<evidence type="ECO:0000256" key="8">
    <source>
        <dbReference type="ARBA" id="ARBA00023224"/>
    </source>
</evidence>
<sequence length="307" mass="36910">MAISNILQFWLILIFLIPSILCGIFVLFSLLVDRTLRRALNNHTVIVLLSIGLCSQMTNYIWMLVYYYRDGIWQRSLIFCTVWTYFDWTLYIAYTIVLAWTTIERHILIFHDRWLLTKRKRYLLHYFPLFFLLLYSLIFYIVIIIFPSCENTLLESNYLCMSTCIFKSDYIITIYELILHQFLPFPLIVTFSLLLLGRVICRKNRVNAAFHWRKYRKMTVQMFAISSLYIILYFPYIAINVYMWFNEASSISYEIKDYATFLTYFVFLLFPFVCALSLSDLRRKLFYLLHRRIVPGPMTATVARTNR</sequence>
<dbReference type="PANTHER" id="PTHR24228">
    <property type="entry name" value="B2 BRADYKININ RECEPTOR/ANGIOTENSIN II RECEPTOR"/>
    <property type="match status" value="1"/>
</dbReference>
<evidence type="ECO:0000256" key="2">
    <source>
        <dbReference type="ARBA" id="ARBA00022475"/>
    </source>
</evidence>
<dbReference type="PANTHER" id="PTHR24228:SF59">
    <property type="entry name" value="NEUROPEPTIDE RECEPTOR 15"/>
    <property type="match status" value="1"/>
</dbReference>
<accession>A0A814NE45</accession>
<proteinExistence type="predicted"/>
<name>A0A814NE45_ADIRI</name>
<dbReference type="Proteomes" id="UP000663852">
    <property type="component" value="Unassembled WGS sequence"/>
</dbReference>
<protein>
    <recommendedName>
        <fullName evidence="10">G-protein coupled receptors family 1 profile domain-containing protein</fullName>
    </recommendedName>
</protein>
<keyword evidence="3 9" id="KW-0812">Transmembrane</keyword>
<evidence type="ECO:0000313" key="14">
    <source>
        <dbReference type="Proteomes" id="UP000663852"/>
    </source>
</evidence>
<feature type="transmembrane region" description="Helical" evidence="9">
    <location>
        <begin position="6"/>
        <end position="32"/>
    </location>
</feature>
<evidence type="ECO:0000313" key="11">
    <source>
        <dbReference type="EMBL" id="CAF1091559.1"/>
    </source>
</evidence>
<evidence type="ECO:0000256" key="4">
    <source>
        <dbReference type="ARBA" id="ARBA00022989"/>
    </source>
</evidence>
<keyword evidence="8" id="KW-0807">Transducer</keyword>
<gene>
    <name evidence="11" type="ORF">EDS130_LOCUS19504</name>
    <name evidence="12" type="ORF">XAT740_LOCUS24780</name>
</gene>
<dbReference type="GO" id="GO:0005886">
    <property type="term" value="C:plasma membrane"/>
    <property type="evidence" value="ECO:0007669"/>
    <property type="project" value="UniProtKB-SubCell"/>
</dbReference>
<evidence type="ECO:0000256" key="9">
    <source>
        <dbReference type="SAM" id="Phobius"/>
    </source>
</evidence>
<keyword evidence="13" id="KW-1185">Reference proteome</keyword>
<dbReference type="PROSITE" id="PS50262">
    <property type="entry name" value="G_PROTEIN_RECEP_F1_2"/>
    <property type="match status" value="1"/>
</dbReference>
<reference evidence="11" key="1">
    <citation type="submission" date="2021-02" db="EMBL/GenBank/DDBJ databases">
        <authorList>
            <person name="Nowell W R."/>
        </authorList>
    </citation>
    <scope>NUCLEOTIDE SEQUENCE</scope>
</reference>
<dbReference type="CDD" id="cd00637">
    <property type="entry name" value="7tm_classA_rhodopsin-like"/>
    <property type="match status" value="1"/>
</dbReference>
<evidence type="ECO:0000256" key="1">
    <source>
        <dbReference type="ARBA" id="ARBA00004651"/>
    </source>
</evidence>
<dbReference type="InterPro" id="IPR017452">
    <property type="entry name" value="GPCR_Rhodpsn_7TM"/>
</dbReference>
<feature type="domain" description="G-protein coupled receptors family 1 profile" evidence="10">
    <location>
        <begin position="22"/>
        <end position="274"/>
    </location>
</feature>
<feature type="transmembrane region" description="Helical" evidence="9">
    <location>
        <begin position="44"/>
        <end position="68"/>
    </location>
</feature>
<evidence type="ECO:0000256" key="5">
    <source>
        <dbReference type="ARBA" id="ARBA00023040"/>
    </source>
</evidence>
<feature type="transmembrane region" description="Helical" evidence="9">
    <location>
        <begin position="261"/>
        <end position="281"/>
    </location>
</feature>
<keyword evidence="5" id="KW-0297">G-protein coupled receptor</keyword>
<keyword evidence="2" id="KW-1003">Cell membrane</keyword>
<keyword evidence="4 9" id="KW-1133">Transmembrane helix</keyword>
<feature type="transmembrane region" description="Helical" evidence="9">
    <location>
        <begin position="182"/>
        <end position="201"/>
    </location>
</feature>
<evidence type="ECO:0000256" key="7">
    <source>
        <dbReference type="ARBA" id="ARBA00023170"/>
    </source>
</evidence>
<feature type="transmembrane region" description="Helical" evidence="9">
    <location>
        <begin position="88"/>
        <end position="110"/>
    </location>
</feature>
<evidence type="ECO:0000313" key="12">
    <source>
        <dbReference type="EMBL" id="CAF1222405.1"/>
    </source>
</evidence>
<dbReference type="EMBL" id="CAJNOJ010000094">
    <property type="protein sequence ID" value="CAF1091559.1"/>
    <property type="molecule type" value="Genomic_DNA"/>
</dbReference>
<evidence type="ECO:0000256" key="6">
    <source>
        <dbReference type="ARBA" id="ARBA00023136"/>
    </source>
</evidence>
<dbReference type="AlphaFoldDB" id="A0A814NE45"/>
<evidence type="ECO:0000259" key="10">
    <source>
        <dbReference type="PROSITE" id="PS50262"/>
    </source>
</evidence>
<evidence type="ECO:0000256" key="3">
    <source>
        <dbReference type="ARBA" id="ARBA00022692"/>
    </source>
</evidence>
<organism evidence="11 14">
    <name type="scientific">Adineta ricciae</name>
    <name type="common">Rotifer</name>
    <dbReference type="NCBI Taxonomy" id="249248"/>
    <lineage>
        <taxon>Eukaryota</taxon>
        <taxon>Metazoa</taxon>
        <taxon>Spiralia</taxon>
        <taxon>Gnathifera</taxon>
        <taxon>Rotifera</taxon>
        <taxon>Eurotatoria</taxon>
        <taxon>Bdelloidea</taxon>
        <taxon>Adinetida</taxon>
        <taxon>Adinetidae</taxon>
        <taxon>Adineta</taxon>
    </lineage>
</organism>